<evidence type="ECO:0000313" key="1">
    <source>
        <dbReference type="EMBL" id="MDQ7917493.1"/>
    </source>
</evidence>
<dbReference type="EMBL" id="JAVHUL010000017">
    <property type="protein sequence ID" value="MDQ7917493.1"/>
    <property type="molecule type" value="Genomic_DNA"/>
</dbReference>
<comment type="caution">
    <text evidence="1">The sequence shown here is derived from an EMBL/GenBank/DDBJ whole genome shotgun (WGS) entry which is preliminary data.</text>
</comment>
<evidence type="ECO:0000313" key="2">
    <source>
        <dbReference type="Proteomes" id="UP001230915"/>
    </source>
</evidence>
<reference evidence="1 2" key="1">
    <citation type="submission" date="2023-08" db="EMBL/GenBank/DDBJ databases">
        <title>Mesonia sp. MT50, isolated from deep-sea sediment of the Mariana Trench.</title>
        <authorList>
            <person name="Fu H."/>
        </authorList>
    </citation>
    <scope>NUCLEOTIDE SEQUENCE [LARGE SCALE GENOMIC DNA]</scope>
    <source>
        <strain evidence="1 2">MT50</strain>
    </source>
</reference>
<keyword evidence="1" id="KW-0378">Hydrolase</keyword>
<dbReference type="InterPro" id="IPR036412">
    <property type="entry name" value="HAD-like_sf"/>
</dbReference>
<protein>
    <submittedName>
        <fullName evidence="1">Hydrolase</fullName>
    </submittedName>
</protein>
<sequence length="136" mass="15823">MAHNKSFLIAVDFDGTIVENKYPKIGEPITFAFETLKKLQEAGHRLILWTYRYGKELDDAVKFCEKHGIVFYAVNQSFPEEVFDPRVSRKINADIFIDDRNIGGLLGWGETYHHIMNEEPEHLKPTKKKGLFSFFK</sequence>
<dbReference type="RefSeq" id="WP_308864250.1">
    <property type="nucleotide sequence ID" value="NZ_JAVHUL010000017.1"/>
</dbReference>
<dbReference type="InterPro" id="IPR023214">
    <property type="entry name" value="HAD_sf"/>
</dbReference>
<dbReference type="GO" id="GO:0016787">
    <property type="term" value="F:hydrolase activity"/>
    <property type="evidence" value="ECO:0007669"/>
    <property type="project" value="UniProtKB-KW"/>
</dbReference>
<dbReference type="PIRSF" id="PIRSF020079">
    <property type="entry name" value="UCP020079"/>
    <property type="match status" value="1"/>
</dbReference>
<dbReference type="SUPFAM" id="SSF56784">
    <property type="entry name" value="HAD-like"/>
    <property type="match status" value="1"/>
</dbReference>
<dbReference type="Gene3D" id="3.40.50.1000">
    <property type="entry name" value="HAD superfamily/HAD-like"/>
    <property type="match status" value="1"/>
</dbReference>
<dbReference type="NCBIfam" id="NF046079">
    <property type="entry name" value="HAD_phos_BT0820"/>
    <property type="match status" value="1"/>
</dbReference>
<dbReference type="InterPro" id="IPR016769">
    <property type="entry name" value="Phage_SP01_Orf1"/>
</dbReference>
<gene>
    <name evidence="1" type="ORF">RBU60_07900</name>
</gene>
<keyword evidence="2" id="KW-1185">Reference proteome</keyword>
<accession>A0ABU1A1C1</accession>
<name>A0ABU1A1C1_9FLAO</name>
<organism evidence="1 2">
    <name type="scientific">Mesonia profundi</name>
    <dbReference type="NCBI Taxonomy" id="3070998"/>
    <lineage>
        <taxon>Bacteria</taxon>
        <taxon>Pseudomonadati</taxon>
        <taxon>Bacteroidota</taxon>
        <taxon>Flavobacteriia</taxon>
        <taxon>Flavobacteriales</taxon>
        <taxon>Flavobacteriaceae</taxon>
        <taxon>Mesonia</taxon>
    </lineage>
</organism>
<proteinExistence type="predicted"/>
<dbReference type="Proteomes" id="UP001230915">
    <property type="component" value="Unassembled WGS sequence"/>
</dbReference>